<dbReference type="eggNOG" id="arCOG02021">
    <property type="taxonomic scope" value="Archaea"/>
</dbReference>
<dbReference type="EMBL" id="AOHV01000024">
    <property type="protein sequence ID" value="ELY38133.1"/>
    <property type="molecule type" value="Genomic_DNA"/>
</dbReference>
<protein>
    <recommendedName>
        <fullName evidence="1">Rhodanese domain-containing protein</fullName>
    </recommendedName>
</protein>
<dbReference type="PROSITE" id="PS50206">
    <property type="entry name" value="RHODANESE_3"/>
    <property type="match status" value="1"/>
</dbReference>
<dbReference type="InterPro" id="IPR036873">
    <property type="entry name" value="Rhodanese-like_dom_sf"/>
</dbReference>
<dbReference type="STRING" id="795797.HacjB3_13280"/>
<accession>D8J7L7</accession>
<dbReference type="GeneID" id="9420472"/>
<dbReference type="OrthoDB" id="135517at2157"/>
<dbReference type="PANTHER" id="PTHR43031:SF16">
    <property type="entry name" value="OXIDOREDUCTASE"/>
    <property type="match status" value="1"/>
</dbReference>
<dbReference type="HOGENOM" id="CLU_089574_13_3_2"/>
<dbReference type="KEGG" id="hje:HacjB3_13280"/>
<dbReference type="InterPro" id="IPR001763">
    <property type="entry name" value="Rhodanese-like_dom"/>
</dbReference>
<dbReference type="SUPFAM" id="SSF52821">
    <property type="entry name" value="Rhodanese/Cell cycle control phosphatase"/>
    <property type="match status" value="1"/>
</dbReference>
<name>D8J7L7_HALJB</name>
<dbReference type="PATRIC" id="fig|795797.18.peg.2656"/>
<dbReference type="SMART" id="SM00450">
    <property type="entry name" value="RHOD"/>
    <property type="match status" value="1"/>
</dbReference>
<proteinExistence type="predicted"/>
<feature type="domain" description="Rhodanese" evidence="1">
    <location>
        <begin position="19"/>
        <end position="109"/>
    </location>
</feature>
<sequence>MSDRDDEISPEELDTLLEADEEVRIVDIRSPAAFDRGAIPGSENVPFRTLPQEIERFAGDERVVTVCPHGKASLQAVRIIDSYEGATGTVRSLAGGLEAWSREYELEDGKEREKTGADAPF</sequence>
<dbReference type="Gene3D" id="3.40.250.10">
    <property type="entry name" value="Rhodanese-like domain"/>
    <property type="match status" value="1"/>
</dbReference>
<dbReference type="CDD" id="cd00158">
    <property type="entry name" value="RHOD"/>
    <property type="match status" value="1"/>
</dbReference>
<dbReference type="EMBL" id="CP002062">
    <property type="protein sequence ID" value="ADJ16037.1"/>
    <property type="molecule type" value="Genomic_DNA"/>
</dbReference>
<evidence type="ECO:0000313" key="4">
    <source>
        <dbReference type="Proteomes" id="UP000000390"/>
    </source>
</evidence>
<reference evidence="2 4" key="1">
    <citation type="journal article" date="2010" name="J. Bacteriol.">
        <title>Complete genome sequence of Halalkalicoccus jeotgali B3(T), an extremely halophilic archaeon.</title>
        <authorList>
            <person name="Roh S.W."/>
            <person name="Nam Y.D."/>
            <person name="Nam S.H."/>
            <person name="Choi S.H."/>
            <person name="Park H.S."/>
            <person name="Bae J.W."/>
        </authorList>
    </citation>
    <scope>NUCLEOTIDE SEQUENCE [LARGE SCALE GENOMIC DNA]</scope>
    <source>
        <strain evidence="2">B3</strain>
        <strain evidence="4">DSM 18796 / CECT 7217 / JCM 14584 / KCTC 4019 / B3</strain>
    </source>
</reference>
<reference evidence="3 5" key="2">
    <citation type="journal article" date="2014" name="PLoS Genet.">
        <title>Phylogenetically driven sequencing of extremely halophilic archaea reveals strategies for static and dynamic osmo-response.</title>
        <authorList>
            <person name="Becker E.A."/>
            <person name="Seitzer P.M."/>
            <person name="Tritt A."/>
            <person name="Larsen D."/>
            <person name="Krusor M."/>
            <person name="Yao A.I."/>
            <person name="Wu D."/>
            <person name="Madern D."/>
            <person name="Eisen J.A."/>
            <person name="Darling A.E."/>
            <person name="Facciotti M.T."/>
        </authorList>
    </citation>
    <scope>NUCLEOTIDE SEQUENCE [LARGE SCALE GENOMIC DNA]</scope>
    <source>
        <strain evidence="3">B3</strain>
        <strain evidence="5">DSM 18796 / CECT 7217 / JCM 14584 / KCTC 4019 / B3</strain>
    </source>
</reference>
<evidence type="ECO:0000259" key="1">
    <source>
        <dbReference type="PROSITE" id="PS50206"/>
    </source>
</evidence>
<dbReference type="PANTHER" id="PTHR43031">
    <property type="entry name" value="FAD-DEPENDENT OXIDOREDUCTASE"/>
    <property type="match status" value="1"/>
</dbReference>
<dbReference type="Proteomes" id="UP000000390">
    <property type="component" value="Chromosome"/>
</dbReference>
<keyword evidence="5" id="KW-1185">Reference proteome</keyword>
<gene>
    <name evidence="2" type="ordered locus">HacjB3_13280</name>
    <name evidence="3" type="ORF">C497_08484</name>
</gene>
<evidence type="ECO:0000313" key="3">
    <source>
        <dbReference type="EMBL" id="ELY38133.1"/>
    </source>
</evidence>
<organism evidence="2 4">
    <name type="scientific">Halalkalicoccus jeotgali (strain DSM 18796 / CECT 7217 / JCM 14584 / KCTC 4019 / B3)</name>
    <dbReference type="NCBI Taxonomy" id="795797"/>
    <lineage>
        <taxon>Archaea</taxon>
        <taxon>Methanobacteriati</taxon>
        <taxon>Methanobacteriota</taxon>
        <taxon>Stenosarchaea group</taxon>
        <taxon>Halobacteria</taxon>
        <taxon>Halobacteriales</taxon>
        <taxon>Halococcaceae</taxon>
        <taxon>Halalkalicoccus</taxon>
    </lineage>
</organism>
<dbReference type="AlphaFoldDB" id="D8J7L7"/>
<dbReference type="Proteomes" id="UP000011645">
    <property type="component" value="Unassembled WGS sequence"/>
</dbReference>
<dbReference type="InterPro" id="IPR050229">
    <property type="entry name" value="GlpE_sulfurtransferase"/>
</dbReference>
<dbReference type="Pfam" id="PF00581">
    <property type="entry name" value="Rhodanese"/>
    <property type="match status" value="1"/>
</dbReference>
<dbReference type="RefSeq" id="WP_008415995.1">
    <property type="nucleotide sequence ID" value="NC_014297.1"/>
</dbReference>
<evidence type="ECO:0000313" key="5">
    <source>
        <dbReference type="Proteomes" id="UP000011645"/>
    </source>
</evidence>
<evidence type="ECO:0000313" key="2">
    <source>
        <dbReference type="EMBL" id="ADJ16037.1"/>
    </source>
</evidence>